<dbReference type="PANTHER" id="PTHR12526">
    <property type="entry name" value="GLYCOSYLTRANSFERASE"/>
    <property type="match status" value="1"/>
</dbReference>
<gene>
    <name evidence="3" type="ORF">NCTC12278_01279</name>
</gene>
<dbReference type="AlphaFoldDB" id="A0A2X3VHC7"/>
<dbReference type="InterPro" id="IPR022622">
    <property type="entry name" value="DUF3492"/>
</dbReference>
<protein>
    <submittedName>
        <fullName evidence="3">Lipopolysaccharide N-acetylglucosaminyltransferase</fullName>
        <ecNumber evidence="3">2.4.1.21</ecNumber>
    </submittedName>
</protein>
<dbReference type="GO" id="GO:0009011">
    <property type="term" value="F:alpha-1,4-glucan glucosyltransferase (ADP-glucose donor) activity"/>
    <property type="evidence" value="ECO:0007669"/>
    <property type="project" value="UniProtKB-EC"/>
</dbReference>
<keyword evidence="3" id="KW-0328">Glycosyltransferase</keyword>
<reference evidence="3 4" key="1">
    <citation type="submission" date="2018-06" db="EMBL/GenBank/DDBJ databases">
        <authorList>
            <consortium name="Pathogen Informatics"/>
            <person name="Doyle S."/>
        </authorList>
    </citation>
    <scope>NUCLEOTIDE SEQUENCE [LARGE SCALE GENOMIC DNA]</scope>
    <source>
        <strain evidence="3 4">NCTC12278</strain>
    </source>
</reference>
<organism evidence="3 4">
    <name type="scientific">Streptococcus ferus</name>
    <dbReference type="NCBI Taxonomy" id="1345"/>
    <lineage>
        <taxon>Bacteria</taxon>
        <taxon>Bacillati</taxon>
        <taxon>Bacillota</taxon>
        <taxon>Bacilli</taxon>
        <taxon>Lactobacillales</taxon>
        <taxon>Streptococcaceae</taxon>
        <taxon>Streptococcus</taxon>
    </lineage>
</organism>
<evidence type="ECO:0000259" key="1">
    <source>
        <dbReference type="Pfam" id="PF00534"/>
    </source>
</evidence>
<feature type="domain" description="Glycosyl transferase family 1" evidence="1">
    <location>
        <begin position="285"/>
        <end position="444"/>
    </location>
</feature>
<keyword evidence="4" id="KW-1185">Reference proteome</keyword>
<feature type="domain" description="DUF3492" evidence="2">
    <location>
        <begin position="1"/>
        <end position="258"/>
    </location>
</feature>
<dbReference type="Proteomes" id="UP000249495">
    <property type="component" value="Chromosome 1"/>
</dbReference>
<proteinExistence type="predicted"/>
<dbReference type="Gene3D" id="3.40.50.2000">
    <property type="entry name" value="Glycogen Phosphorylase B"/>
    <property type="match status" value="2"/>
</dbReference>
<dbReference type="SUPFAM" id="SSF53756">
    <property type="entry name" value="UDP-Glycosyltransferase/glycogen phosphorylase"/>
    <property type="match status" value="1"/>
</dbReference>
<dbReference type="Pfam" id="PF00534">
    <property type="entry name" value="Glycos_transf_1"/>
    <property type="match status" value="1"/>
</dbReference>
<evidence type="ECO:0000313" key="4">
    <source>
        <dbReference type="Proteomes" id="UP000249495"/>
    </source>
</evidence>
<evidence type="ECO:0000259" key="2">
    <source>
        <dbReference type="Pfam" id="PF11997"/>
    </source>
</evidence>
<dbReference type="RefSeq" id="WP_026161919.1">
    <property type="nucleotide sequence ID" value="NZ_LS483343.1"/>
</dbReference>
<name>A0A2X3VHC7_9STRE</name>
<accession>A0A2X3VHC7</accession>
<dbReference type="STRING" id="1123303.GCA_000372425_00800"/>
<keyword evidence="3" id="KW-0808">Transferase</keyword>
<dbReference type="EMBL" id="LS483343">
    <property type="protein sequence ID" value="SQF40704.1"/>
    <property type="molecule type" value="Genomic_DNA"/>
</dbReference>
<evidence type="ECO:0000313" key="3">
    <source>
        <dbReference type="EMBL" id="SQF40704.1"/>
    </source>
</evidence>
<dbReference type="OrthoDB" id="9772485at2"/>
<dbReference type="EC" id="2.4.1.21" evidence="3"/>
<dbReference type="PANTHER" id="PTHR12526:SF608">
    <property type="entry name" value="PELF"/>
    <property type="match status" value="1"/>
</dbReference>
<sequence>MRICMVFEGSYPYVHGGVSTWAHQYITELKEHEFVIWAIGAKKEEQGQFVYELPDNVLEIHEVFLDDLDMPNIKDGGSSDLTDAELETLKKLVACERPDWSLLFDLFQSKRLTPVTFLESDVFLQLLKQMSVEKYAFVPLSDVFHTMRSILLPLLCLISKDVPDADVYHTIATGYGGVLATLGAHQYHKPVLLTEHGIYTREREEEIIRSDWFTPSMKNQWIAFFYMLSDAVYSKADRITSLFSKARQIQIDIGCAPDKCQVISNGIDFETFSNIPLKKPDGWVDIGAVIRMAPIKDVETLLYSFYELSFQLPKVRLHIMGGIDNQEYADQCFALAQKMNLDNLIFTGRVDIRAYMEKLDFTVLTSISEGQPLSVLESMAAARPCVTTDVGACRELLEGRKDDDLGLAGYCVPPTDRRGLTEAMKKMCLQADLRNQMGQTARKRIAKNYQYHQMIEQYRQLYKESIETWQE</sequence>
<dbReference type="NCBIfam" id="NF038011">
    <property type="entry name" value="PelF"/>
    <property type="match status" value="1"/>
</dbReference>
<dbReference type="Pfam" id="PF11997">
    <property type="entry name" value="DUF3492"/>
    <property type="match status" value="1"/>
</dbReference>
<dbReference type="InterPro" id="IPR001296">
    <property type="entry name" value="Glyco_trans_1"/>
</dbReference>
<dbReference type="KEGG" id="sfer:NCTC12278_01279"/>
<dbReference type="InterPro" id="IPR047691">
    <property type="entry name" value="PelF-like"/>
</dbReference>